<gene>
    <name evidence="1" type="ORF">BA1DRAFT_01319</name>
</gene>
<dbReference type="Pfam" id="PF10109">
    <property type="entry name" value="Phage_TAC_7"/>
    <property type="match status" value="1"/>
</dbReference>
<dbReference type="Proteomes" id="UP000023464">
    <property type="component" value="Unassembled WGS sequence"/>
</dbReference>
<name>A0A022PMF2_9GAMM</name>
<comment type="caution">
    <text evidence="1">The sequence shown here is derived from an EMBL/GenBank/DDBJ whole genome shotgun (WGS) entry which is preliminary data.</text>
</comment>
<dbReference type="InterPro" id="IPR019289">
    <property type="entry name" value="Phage_tail_E/E"/>
</dbReference>
<dbReference type="PATRIC" id="fig|1393736.3.peg.1339"/>
<protein>
    <submittedName>
        <fullName evidence="1">Mu-like prophage FluMu protein gp41</fullName>
    </submittedName>
</protein>
<reference evidence="1 2" key="1">
    <citation type="submission" date="2014-03" db="EMBL/GenBank/DDBJ databases">
        <title>Draft Genome of Photorhabdus luminescens BA1, an Egyptian Isolate.</title>
        <authorList>
            <person name="Ghazal S."/>
            <person name="Hurst S.G.IV."/>
            <person name="Morris K."/>
            <person name="Thomas K."/>
            <person name="Tisa L.S."/>
        </authorList>
    </citation>
    <scope>NUCLEOTIDE SEQUENCE [LARGE SCALE GENOMIC DNA]</scope>
    <source>
        <strain evidence="1 2">BA1</strain>
    </source>
</reference>
<dbReference type="AlphaFoldDB" id="A0A022PMF2"/>
<accession>A0A022PMF2</accession>
<organism evidence="1 2">
    <name type="scientific">Photorhabdus aegyptia</name>
    <dbReference type="NCBI Taxonomy" id="2805098"/>
    <lineage>
        <taxon>Bacteria</taxon>
        <taxon>Pseudomonadati</taxon>
        <taxon>Pseudomonadota</taxon>
        <taxon>Gammaproteobacteria</taxon>
        <taxon>Enterobacterales</taxon>
        <taxon>Morganellaceae</taxon>
        <taxon>Photorhabdus</taxon>
    </lineage>
</organism>
<sequence length="108" mass="12019">MSTTTYHLQFPYTTAAGIRIEELQLSRLKVKDIKAARRASENPTDWDDILIARSTGLLPEDIEQMDVADYLALQKRFQQVIGLDQGNKNSVASIGDVGTMVPVPAERD</sequence>
<evidence type="ECO:0000313" key="1">
    <source>
        <dbReference type="EMBL" id="EYU16153.1"/>
    </source>
</evidence>
<keyword evidence="2" id="KW-1185">Reference proteome</keyword>
<dbReference type="EMBL" id="JFGV01000014">
    <property type="protein sequence ID" value="EYU16153.1"/>
    <property type="molecule type" value="Genomic_DNA"/>
</dbReference>
<proteinExistence type="predicted"/>
<dbReference type="RefSeq" id="WP_036777207.1">
    <property type="nucleotide sequence ID" value="NZ_CAWLTM010000101.1"/>
</dbReference>
<evidence type="ECO:0000313" key="2">
    <source>
        <dbReference type="Proteomes" id="UP000023464"/>
    </source>
</evidence>